<dbReference type="KEGG" id="smag:AN936_18415"/>
<evidence type="ECO:0000313" key="2">
    <source>
        <dbReference type="Proteomes" id="UP000058074"/>
    </source>
</evidence>
<dbReference type="Gene3D" id="1.10.10.10">
    <property type="entry name" value="Winged helix-like DNA-binding domain superfamily/Winged helix DNA-binding domain"/>
    <property type="match status" value="1"/>
</dbReference>
<dbReference type="SUPFAM" id="SSF46785">
    <property type="entry name" value="Winged helix' DNA-binding domain"/>
    <property type="match status" value="1"/>
</dbReference>
<protein>
    <recommendedName>
        <fullName evidence="3">HTH marR-type domain-containing protein</fullName>
    </recommendedName>
</protein>
<dbReference type="AlphaFoldDB" id="A0A0N9VCZ3"/>
<dbReference type="EMBL" id="CP012700">
    <property type="protein sequence ID" value="ALH82253.1"/>
    <property type="molecule type" value="Genomic_DNA"/>
</dbReference>
<proteinExistence type="predicted"/>
<evidence type="ECO:0008006" key="3">
    <source>
        <dbReference type="Google" id="ProtNLM"/>
    </source>
</evidence>
<name>A0A0N9VCZ3_SPHMC</name>
<gene>
    <name evidence="1" type="ORF">AN936_18415</name>
</gene>
<dbReference type="InterPro" id="IPR036390">
    <property type="entry name" value="WH_DNA-bd_sf"/>
</dbReference>
<evidence type="ECO:0000313" key="1">
    <source>
        <dbReference type="EMBL" id="ALH82253.1"/>
    </source>
</evidence>
<dbReference type="PATRIC" id="fig|33050.5.peg.3822"/>
<reference evidence="1 2" key="1">
    <citation type="journal article" date="2015" name="Genome Announc.">
        <title>Complete Genome Sequence of Polypropylene Glycol- and Polyethylene Glycol-Degrading Sphingopyxis macrogoltabida Strain EY-1.</title>
        <authorList>
            <person name="Ohtsubo Y."/>
            <person name="Nagata Y."/>
            <person name="Numata M."/>
            <person name="Tsuchikane K."/>
            <person name="Hosoyama A."/>
            <person name="Yamazoe A."/>
            <person name="Tsuda M."/>
            <person name="Fujita N."/>
            <person name="Kawai F."/>
        </authorList>
    </citation>
    <scope>NUCLEOTIDE SEQUENCE [LARGE SCALE GENOMIC DNA]</scope>
    <source>
        <strain evidence="1 2">EY-1</strain>
    </source>
</reference>
<accession>A0A0N9VCZ3</accession>
<sequence length="185" mass="20939">MGEALDTANASNEELYARVSQIEQLILRMMGDTAKPERLPEDSLIPAQLPFGPSSARLGTGTQAVERADAAPSGFPLGRAKFVRRLIRHRRRREHHFPADIFADPAWDMMLDLYAAHYERREISVSSLCIAAAVPATTALRWIKLMVDEGRFVRIADPDDGRRIIVRLSDEARLQLDEYFDDFDD</sequence>
<organism evidence="1 2">
    <name type="scientific">Sphingopyxis macrogoltabida</name>
    <name type="common">Sphingomonas macrogoltabidus</name>
    <dbReference type="NCBI Taxonomy" id="33050"/>
    <lineage>
        <taxon>Bacteria</taxon>
        <taxon>Pseudomonadati</taxon>
        <taxon>Pseudomonadota</taxon>
        <taxon>Alphaproteobacteria</taxon>
        <taxon>Sphingomonadales</taxon>
        <taxon>Sphingomonadaceae</taxon>
        <taxon>Sphingopyxis</taxon>
    </lineage>
</organism>
<dbReference type="Proteomes" id="UP000058074">
    <property type="component" value="Chromosome"/>
</dbReference>
<dbReference type="InterPro" id="IPR036388">
    <property type="entry name" value="WH-like_DNA-bd_sf"/>
</dbReference>